<keyword evidence="2" id="KW-0472">Membrane</keyword>
<evidence type="ECO:0008006" key="5">
    <source>
        <dbReference type="Google" id="ProtNLM"/>
    </source>
</evidence>
<reference evidence="3 4" key="1">
    <citation type="submission" date="2024-10" db="EMBL/GenBank/DDBJ databases">
        <title>The Natural Products Discovery Center: Release of the First 8490 Sequenced Strains for Exploring Actinobacteria Biosynthetic Diversity.</title>
        <authorList>
            <person name="Kalkreuter E."/>
            <person name="Kautsar S.A."/>
            <person name="Yang D."/>
            <person name="Bader C.D."/>
            <person name="Teijaro C.N."/>
            <person name="Fluegel L."/>
            <person name="Davis C.M."/>
            <person name="Simpson J.R."/>
            <person name="Lauterbach L."/>
            <person name="Steele A.D."/>
            <person name="Gui C."/>
            <person name="Meng S."/>
            <person name="Li G."/>
            <person name="Viehrig K."/>
            <person name="Ye F."/>
            <person name="Su P."/>
            <person name="Kiefer A.F."/>
            <person name="Nichols A."/>
            <person name="Cepeda A.J."/>
            <person name="Yan W."/>
            <person name="Fan B."/>
            <person name="Jiang Y."/>
            <person name="Adhikari A."/>
            <person name="Zheng C.-J."/>
            <person name="Schuster L."/>
            <person name="Cowan T.M."/>
            <person name="Smanski M.J."/>
            <person name="Chevrette M.G."/>
            <person name="De Carvalho L.P.S."/>
            <person name="Shen B."/>
        </authorList>
    </citation>
    <scope>NUCLEOTIDE SEQUENCE [LARGE SCALE GENOMIC DNA]</scope>
    <source>
        <strain evidence="3 4">NPDC087045</strain>
    </source>
</reference>
<sequence>MKYPPAQSIRGMRGAASQVHRQPYGPDKQEGKKLMFEQIKIQRMSMGTIYKLLAIGTTFSLVPFSVLMGVLSLFGAQTITWDGKHLIGYDGLVASPFIGLFLSGFITLFLGTLCTIGLWLYSLWRPLSLRVEPVDNLDIDRLIRESEEALSERD</sequence>
<keyword evidence="2" id="KW-1133">Transmembrane helix</keyword>
<keyword evidence="2" id="KW-0812">Transmembrane</keyword>
<keyword evidence="4" id="KW-1185">Reference proteome</keyword>
<evidence type="ECO:0000256" key="1">
    <source>
        <dbReference type="SAM" id="MobiDB-lite"/>
    </source>
</evidence>
<dbReference type="Proteomes" id="UP001617427">
    <property type="component" value="Unassembled WGS sequence"/>
</dbReference>
<name>A0ABW8F0Q4_9BURK</name>
<protein>
    <recommendedName>
        <fullName evidence="5">DUF3566 domain-containing protein</fullName>
    </recommendedName>
</protein>
<dbReference type="RefSeq" id="WP_402701192.1">
    <property type="nucleotide sequence ID" value="NZ_JBIUZV010000007.1"/>
</dbReference>
<comment type="caution">
    <text evidence="3">The sequence shown here is derived from an EMBL/GenBank/DDBJ whole genome shotgun (WGS) entry which is preliminary data.</text>
</comment>
<accession>A0ABW8F0Q4</accession>
<dbReference type="EMBL" id="JBIUZV010000007">
    <property type="protein sequence ID" value="MFJ3046872.1"/>
    <property type="molecule type" value="Genomic_DNA"/>
</dbReference>
<evidence type="ECO:0000313" key="3">
    <source>
        <dbReference type="EMBL" id="MFJ3046872.1"/>
    </source>
</evidence>
<gene>
    <name evidence="3" type="ORF">ACIPEN_13660</name>
</gene>
<organism evidence="3 4">
    <name type="scientific">Herbaspirillum chlorophenolicum</name>
    <dbReference type="NCBI Taxonomy" id="211589"/>
    <lineage>
        <taxon>Bacteria</taxon>
        <taxon>Pseudomonadati</taxon>
        <taxon>Pseudomonadota</taxon>
        <taxon>Betaproteobacteria</taxon>
        <taxon>Burkholderiales</taxon>
        <taxon>Oxalobacteraceae</taxon>
        <taxon>Herbaspirillum</taxon>
    </lineage>
</organism>
<evidence type="ECO:0000256" key="2">
    <source>
        <dbReference type="SAM" id="Phobius"/>
    </source>
</evidence>
<feature type="region of interest" description="Disordered" evidence="1">
    <location>
        <begin position="1"/>
        <end position="28"/>
    </location>
</feature>
<proteinExistence type="predicted"/>
<evidence type="ECO:0000313" key="4">
    <source>
        <dbReference type="Proteomes" id="UP001617427"/>
    </source>
</evidence>
<feature type="transmembrane region" description="Helical" evidence="2">
    <location>
        <begin position="52"/>
        <end position="77"/>
    </location>
</feature>
<feature type="transmembrane region" description="Helical" evidence="2">
    <location>
        <begin position="97"/>
        <end position="121"/>
    </location>
</feature>